<dbReference type="Proteomes" id="UP000887576">
    <property type="component" value="Unplaced"/>
</dbReference>
<proteinExistence type="predicted"/>
<evidence type="ECO:0000313" key="1">
    <source>
        <dbReference type="Proteomes" id="UP000887576"/>
    </source>
</evidence>
<dbReference type="WBParaSite" id="JU765_v2.g3053.t1">
    <property type="protein sequence ID" value="JU765_v2.g3053.t1"/>
    <property type="gene ID" value="JU765_v2.g3053"/>
</dbReference>
<organism evidence="1 2">
    <name type="scientific">Panagrolaimus sp. JU765</name>
    <dbReference type="NCBI Taxonomy" id="591449"/>
    <lineage>
        <taxon>Eukaryota</taxon>
        <taxon>Metazoa</taxon>
        <taxon>Ecdysozoa</taxon>
        <taxon>Nematoda</taxon>
        <taxon>Chromadorea</taxon>
        <taxon>Rhabditida</taxon>
        <taxon>Tylenchina</taxon>
        <taxon>Panagrolaimomorpha</taxon>
        <taxon>Panagrolaimoidea</taxon>
        <taxon>Panagrolaimidae</taxon>
        <taxon>Panagrolaimus</taxon>
    </lineage>
</organism>
<evidence type="ECO:0000313" key="2">
    <source>
        <dbReference type="WBParaSite" id="JU765_v2.g3053.t1"/>
    </source>
</evidence>
<accession>A0AC34R3D3</accession>
<protein>
    <submittedName>
        <fullName evidence="2">RRM domain-containing protein</fullName>
    </submittedName>
</protein>
<reference evidence="2" key="1">
    <citation type="submission" date="2022-11" db="UniProtKB">
        <authorList>
            <consortium name="WormBaseParasite"/>
        </authorList>
    </citation>
    <scope>IDENTIFICATION</scope>
</reference>
<sequence length="553" mass="60107">MILPQIGSKRPAGPSGTGSPPESVTGGTLFPGFDTTAVKRQRLAAAAQLQAAQAAYQQAAVLAQQQNLLMGQNAAIQQAYLAGKITPLQQTVKTDNVPTVPTSVDSNNMSNLLILGQNQSNSVNPALSPANRDRDNASATSASQLDISTQQLPNAVLRVIIDNMIYPVTLDVLHAIFSRYGKVLRIITFNKNNTFQALVQLSEANAAQQARNGLDGQNVYNGCCTLRIDYSKLSTLNVKYNNDKSRDYTNPTLPSGEMTLEQQLTLINAAAGAQNMGNPLSNFVPGGFPFMQGANQLAFTQQAMVPDTLNSSLAPYLAGIGNNLAAATAAAVASVPGAASQVTGVPFNAMNLLGITPVVLVSNLNDQKVTPDALFTLFGVYGDVLRVKILFNKKDNALIQYQEPQQAQHAIQHLDKVRWQDRVIRVTGSKHSNVQMPKEGQPDAGLTRDYTNSSLHRFKKPGSKNYMNIYPPSNTLHLSNIPPNVSEEFLRQAFEEKGFAIQEFKFFQRDHKMALMQLEDTETAINALIEMHNYKLADNAHLRVSFSKKGINL</sequence>
<name>A0AC34R3D3_9BILA</name>